<dbReference type="PANTHER" id="PTHR23120">
    <property type="entry name" value="MAESTRO-RELATED HEAT DOMAIN-CONTAINING"/>
    <property type="match status" value="1"/>
</dbReference>
<dbReference type="InterPro" id="IPR055231">
    <property type="entry name" value="2AA_helical"/>
</dbReference>
<evidence type="ECO:0000256" key="2">
    <source>
        <dbReference type="PROSITE-ProRule" id="PRU00103"/>
    </source>
</evidence>
<dbReference type="InterPro" id="IPR016024">
    <property type="entry name" value="ARM-type_fold"/>
</dbReference>
<comment type="caution">
    <text evidence="5">The sequence shown here is derived from an EMBL/GenBank/DDBJ whole genome shotgun (WGS) entry which is preliminary data.</text>
</comment>
<feature type="transmembrane region" description="Helical" evidence="3">
    <location>
        <begin position="193"/>
        <end position="212"/>
    </location>
</feature>
<dbReference type="SUPFAM" id="SSF48371">
    <property type="entry name" value="ARM repeat"/>
    <property type="match status" value="2"/>
</dbReference>
<dbReference type="SUPFAM" id="SSF48403">
    <property type="entry name" value="Ankyrin repeat"/>
    <property type="match status" value="1"/>
</dbReference>
<protein>
    <submittedName>
        <fullName evidence="5">Multiple ankyrin repeats single kh domain</fullName>
    </submittedName>
</protein>
<evidence type="ECO:0000313" key="6">
    <source>
        <dbReference type="Proteomes" id="UP000623467"/>
    </source>
</evidence>
<dbReference type="GO" id="GO:0005737">
    <property type="term" value="C:cytoplasm"/>
    <property type="evidence" value="ECO:0007669"/>
    <property type="project" value="TreeGrafter"/>
</dbReference>
<name>A0A8H6XRH1_9AGAR</name>
<dbReference type="InterPro" id="IPR026003">
    <property type="entry name" value="Cohesin_HEAT"/>
</dbReference>
<organism evidence="5 6">
    <name type="scientific">Mycena sanguinolenta</name>
    <dbReference type="NCBI Taxonomy" id="230812"/>
    <lineage>
        <taxon>Eukaryota</taxon>
        <taxon>Fungi</taxon>
        <taxon>Dikarya</taxon>
        <taxon>Basidiomycota</taxon>
        <taxon>Agaricomycotina</taxon>
        <taxon>Agaricomycetes</taxon>
        <taxon>Agaricomycetidae</taxon>
        <taxon>Agaricales</taxon>
        <taxon>Marasmiineae</taxon>
        <taxon>Mycenaceae</taxon>
        <taxon>Mycena</taxon>
    </lineage>
</organism>
<dbReference type="Gene3D" id="1.25.40.20">
    <property type="entry name" value="Ankyrin repeat-containing domain"/>
    <property type="match status" value="1"/>
</dbReference>
<keyword evidence="3" id="KW-0812">Transmembrane</keyword>
<feature type="transmembrane region" description="Helical" evidence="3">
    <location>
        <begin position="247"/>
        <end position="274"/>
    </location>
</feature>
<evidence type="ECO:0000256" key="1">
    <source>
        <dbReference type="ARBA" id="ARBA00022737"/>
    </source>
</evidence>
<keyword evidence="3" id="KW-1133">Transmembrane helix</keyword>
<dbReference type="Pfam" id="PF12765">
    <property type="entry name" value="Cohesin_HEAT"/>
    <property type="match status" value="1"/>
</dbReference>
<proteinExistence type="predicted"/>
<dbReference type="SMART" id="SM01349">
    <property type="entry name" value="TOG"/>
    <property type="match status" value="1"/>
</dbReference>
<sequence>MNANHCIPANPDITGIGVRTAIYAQNILCFAPVLAHLADGKISTDELKGIQDQSIGMLAVAFAILISTVVEAKAKGGPLITNFHAAVILDLSWMNNTSTFIWFLLYAHHRSTGDLTSEKSVISATWRDWMKALLSPLGHLVGTKETVDGDRLSTDHEIKKQKARGSPGYQIPLLNILIQVFERLQDIIFRAPVLTLGSLHLSLMAAIGIWFWSNPLTFGQHVNCVPFLSIVGGPVRFSSPALRTCSLLIYSLVLVPGVNLVPPFLIFITLHILYNKSRKHHPVFWSAIGQASRFIQHTLLRRQIKAQADEESQSEGSIVHADGDVAESPASSETHTSFLLVGLACLAIINVIFLIDIELSLLHNDTESDEDDEWGFGQVLALLLLVVPLRDFISSIIEIRRKLREPDKYAEERTSRFQDALQNAIEANRVDSGRFKALIKNGAHPDTQIEDPKFVTLFQLAAYLGDIDLVTFLINRAVDVNIQGAILFRGGIPAFAEDETGGEYGTAVDAAIANSKREVVELLLRTPKIKIDIAQKICPTFEMLAGKTQSIETAFTVFRRVSSNSKDARATVLEMTKILQKASENMRRAGLDGLSRLAELVEWREGIRRAISVIVAALKDPDATVSRAAVQGLSKLASIAEWHAEVRPAIPAIIEAVKKYSKPIVGRAALESLSQIADIAELRSEIRPAIPGIIAALKDAELRDAALNSLSHLSAIADWHEEIRPAIPTIIKALKDSKTDVRDAALNSLSQLGKNADWHQELQTAMPGLITGLKDPNWRVRQVSLEALARFASLGEWREDIRPAIPGMIAALKDMKAGVRDVALNTLFSLAETAEWHDEIRSAIPAMIVALNHPDSFVRQAVLDGLTCLAERAEWREEIQPALPGMIAALKDTKSVVRDAALDNISMLAKITEWYDDIRLAMPSIIAALTNSNRPAIFKWITHLATIAEWRADIWPTIPQIISTLKNPDKDMRHAAQTCLSNLAVITELHDVIRPAILRALNDSDLGPAVRLAILECLSPNIHWHEEIRPIIPRIIASLNASDIRHAARSSLLALAKSGEWRDEIRPVIPGIIAVLKSADYDSHVDLDRLSSLASMAEWHQDIRAAIPDMIAALHNPDWLDREVALEGLSCLAGIPEVRTAIRPAITGMIATFDDSDVQHTALTCLPILAEIPEWREETRPIIMRIIALLHEPGVRADALNGLLCLAKNPEWREEIRPAILGIILALNDSNRRPDVATLKFLVSIASIADWREDVRDAVPGIISAIRDPISAVRQAALDGLTHVASFADPNAHPQMAAVGSNVEDCVIKSFTRTLVALGYR</sequence>
<dbReference type="Proteomes" id="UP000623467">
    <property type="component" value="Unassembled WGS sequence"/>
</dbReference>
<feature type="transmembrane region" description="Helical" evidence="3">
    <location>
        <begin position="338"/>
        <end position="355"/>
    </location>
</feature>
<evidence type="ECO:0000256" key="3">
    <source>
        <dbReference type="SAM" id="Phobius"/>
    </source>
</evidence>
<dbReference type="InterPro" id="IPR021133">
    <property type="entry name" value="HEAT_type_2"/>
</dbReference>
<dbReference type="InterPro" id="IPR011989">
    <property type="entry name" value="ARM-like"/>
</dbReference>
<keyword evidence="6" id="KW-1185">Reference proteome</keyword>
<reference evidence="5" key="1">
    <citation type="submission" date="2020-05" db="EMBL/GenBank/DDBJ databases">
        <title>Mycena genomes resolve the evolution of fungal bioluminescence.</title>
        <authorList>
            <person name="Tsai I.J."/>
        </authorList>
    </citation>
    <scope>NUCLEOTIDE SEQUENCE</scope>
    <source>
        <strain evidence="5">160909Yilan</strain>
    </source>
</reference>
<dbReference type="InterPro" id="IPR045206">
    <property type="entry name" value="Maestro_heat-like_prot"/>
</dbReference>
<dbReference type="PROSITE" id="PS50077">
    <property type="entry name" value="HEAT_REPEAT"/>
    <property type="match status" value="1"/>
</dbReference>
<dbReference type="PANTHER" id="PTHR23120:SF0">
    <property type="entry name" value="MAESTRO HEAT-LIKE REPEAT FAMILY MEMBER 1"/>
    <property type="match status" value="1"/>
</dbReference>
<keyword evidence="3" id="KW-0472">Membrane</keyword>
<dbReference type="InterPro" id="IPR034085">
    <property type="entry name" value="TOG"/>
</dbReference>
<dbReference type="OrthoDB" id="3053026at2759"/>
<dbReference type="EMBL" id="JACAZH010000020">
    <property type="protein sequence ID" value="KAF7345256.1"/>
    <property type="molecule type" value="Genomic_DNA"/>
</dbReference>
<dbReference type="Pfam" id="PF22956">
    <property type="entry name" value="VPS15-like_hel"/>
    <property type="match status" value="1"/>
</dbReference>
<feature type="domain" description="TOG" evidence="4">
    <location>
        <begin position="718"/>
        <end position="936"/>
    </location>
</feature>
<accession>A0A8H6XRH1</accession>
<keyword evidence="1" id="KW-0677">Repeat</keyword>
<dbReference type="InterPro" id="IPR036770">
    <property type="entry name" value="Ankyrin_rpt-contain_sf"/>
</dbReference>
<dbReference type="Gene3D" id="1.25.10.10">
    <property type="entry name" value="Leucine-rich Repeat Variant"/>
    <property type="match status" value="4"/>
</dbReference>
<feature type="repeat" description="HEAT" evidence="2">
    <location>
        <begin position="726"/>
        <end position="764"/>
    </location>
</feature>
<evidence type="ECO:0000259" key="4">
    <source>
        <dbReference type="SMART" id="SM01349"/>
    </source>
</evidence>
<gene>
    <name evidence="5" type="ORF">MSAN_01902300</name>
</gene>
<evidence type="ECO:0000313" key="5">
    <source>
        <dbReference type="EMBL" id="KAF7345256.1"/>
    </source>
</evidence>